<dbReference type="Proteomes" id="UP000198757">
    <property type="component" value="Unassembled WGS sequence"/>
</dbReference>
<reference evidence="2" key="1">
    <citation type="submission" date="2016-10" db="EMBL/GenBank/DDBJ databases">
        <authorList>
            <person name="Varghese N."/>
            <person name="Submissions S."/>
        </authorList>
    </citation>
    <scope>NUCLEOTIDE SEQUENCE [LARGE SCALE GENOMIC DNA]</scope>
    <source>
        <strain evidence="2">DSM 25811 / CCM 8410 / LMG 26954 / E90</strain>
    </source>
</reference>
<dbReference type="STRING" id="1285928.SAMN04487894_105142"/>
<sequence length="82" mass="9249">MEQRVYSNVSLFGLGSVWRPVFMRHPPGGNGTRILIYGFCLNSQAISPPVFTWNNTGINLSFKARPRSFGIEVQENIKYNNG</sequence>
<evidence type="ECO:0000313" key="1">
    <source>
        <dbReference type="EMBL" id="SDC99490.1"/>
    </source>
</evidence>
<dbReference type="EMBL" id="FMZO01000005">
    <property type="protein sequence ID" value="SDC99490.1"/>
    <property type="molecule type" value="Genomic_DNA"/>
</dbReference>
<name>A0A1G6R4E1_NIADE</name>
<proteinExistence type="predicted"/>
<keyword evidence="2" id="KW-1185">Reference proteome</keyword>
<accession>A0A1G6R4E1</accession>
<gene>
    <name evidence="1" type="ORF">SAMN04487894_105142</name>
</gene>
<protein>
    <submittedName>
        <fullName evidence="1">Uncharacterized protein</fullName>
    </submittedName>
</protein>
<dbReference type="AlphaFoldDB" id="A0A1G6R4E1"/>
<organism evidence="1 2">
    <name type="scientific">Niabella drilacis (strain DSM 25811 / CCM 8410 / CCUG 62505 / LMG 26954 / E90)</name>
    <dbReference type="NCBI Taxonomy" id="1285928"/>
    <lineage>
        <taxon>Bacteria</taxon>
        <taxon>Pseudomonadati</taxon>
        <taxon>Bacteroidota</taxon>
        <taxon>Chitinophagia</taxon>
        <taxon>Chitinophagales</taxon>
        <taxon>Chitinophagaceae</taxon>
        <taxon>Niabella</taxon>
    </lineage>
</organism>
<evidence type="ECO:0000313" key="2">
    <source>
        <dbReference type="Proteomes" id="UP000198757"/>
    </source>
</evidence>